<comment type="cofactor">
    <cofactor evidence="1">
        <name>Mn(2+)</name>
        <dbReference type="ChEBI" id="CHEBI:29035"/>
    </cofactor>
</comment>
<dbReference type="InterPro" id="IPR052915">
    <property type="entry name" value="RtcB-like"/>
</dbReference>
<sequence length="409" mass="44495">MLEIDGRYGGQIKAWVDGVPFERGAEDQAHNVAGLPFVFKHVAVMPDVHAGYGAAVGSVIPTKDAVIPYAVGVDIGCGMMAVRTTLTASQLPDNLAAMRSAIERAVPHGGPGAKGSWQEPGRHGIPNSIMRAWIDSGLEARFKKLCEKHPILETSNNVTQLGSLGGGNHFIEICIQTDQGTTDPNVWVMLHSGSRGVGNVIGNYFIEKAKNALAKRHVRPQDENLAWLEVGEQDFDDYIEAVGWAQDFARLNRDMMMVRVLKAIREFVPAFKTDKEAVNCHHNYVNKERHFGEDIFVTRKGAVSAQKDELGIIPGSMGAKSFIVRGKGHADAFCSCSHGAGRVMSRSAAKKLVSLDEHVEATKGVECRKDEGVIDETPKAYKPIELVMAAQEEMVEIVATLKQVLCVKG</sequence>
<evidence type="ECO:0000313" key="9">
    <source>
        <dbReference type="EMBL" id="AFU88086.1"/>
    </source>
</evidence>
<keyword evidence="7" id="KW-0464">Manganese</keyword>
<dbReference type="Proteomes" id="UP000000463">
    <property type="component" value="Segment"/>
</dbReference>
<accession>K4JSJ8</accession>
<dbReference type="KEGG" id="vg:13995144"/>
<dbReference type="GeneID" id="13995144"/>
<evidence type="ECO:0000313" key="10">
    <source>
        <dbReference type="Proteomes" id="UP000000463"/>
    </source>
</evidence>
<dbReference type="GO" id="GO:0042245">
    <property type="term" value="P:RNA repair"/>
    <property type="evidence" value="ECO:0007669"/>
    <property type="project" value="TreeGrafter"/>
</dbReference>
<evidence type="ECO:0000256" key="5">
    <source>
        <dbReference type="ARBA" id="ARBA00022741"/>
    </source>
</evidence>
<dbReference type="Pfam" id="PF01139">
    <property type="entry name" value="RtcB"/>
    <property type="match status" value="1"/>
</dbReference>
<evidence type="ECO:0000256" key="7">
    <source>
        <dbReference type="ARBA" id="ARBA00023211"/>
    </source>
</evidence>
<dbReference type="GO" id="GO:0030145">
    <property type="term" value="F:manganese ion binding"/>
    <property type="evidence" value="ECO:0007669"/>
    <property type="project" value="TreeGrafter"/>
</dbReference>
<evidence type="ECO:0000256" key="6">
    <source>
        <dbReference type="ARBA" id="ARBA00023134"/>
    </source>
</evidence>
<evidence type="ECO:0000256" key="4">
    <source>
        <dbReference type="ARBA" id="ARBA00022723"/>
    </source>
</evidence>
<proteinExistence type="predicted"/>
<dbReference type="Gene3D" id="3.90.1860.10">
    <property type="entry name" value="tRNA-splicing ligase RtcB"/>
    <property type="match status" value="1"/>
</dbReference>
<dbReference type="GO" id="GO:0006281">
    <property type="term" value="P:DNA repair"/>
    <property type="evidence" value="ECO:0007669"/>
    <property type="project" value="TreeGrafter"/>
</dbReference>
<keyword evidence="4" id="KW-0479">Metal-binding</keyword>
<keyword evidence="3" id="KW-0436">Ligase</keyword>
<keyword evidence="6" id="KW-0342">GTP-binding</keyword>
<evidence type="ECO:0000256" key="2">
    <source>
        <dbReference type="ARBA" id="ARBA00012726"/>
    </source>
</evidence>
<comment type="catalytic activity">
    <reaction evidence="8">
        <text>a 3'-end 3'-phospho-ribonucleotide-RNA + a 5'-end dephospho-ribonucleoside-RNA + GTP = a ribonucleotidyl-ribonucleotide-RNA + GMP + diphosphate</text>
        <dbReference type="Rhea" id="RHEA:68076"/>
        <dbReference type="Rhea" id="RHEA-COMP:10463"/>
        <dbReference type="Rhea" id="RHEA-COMP:13936"/>
        <dbReference type="Rhea" id="RHEA-COMP:17355"/>
        <dbReference type="ChEBI" id="CHEBI:33019"/>
        <dbReference type="ChEBI" id="CHEBI:37565"/>
        <dbReference type="ChEBI" id="CHEBI:58115"/>
        <dbReference type="ChEBI" id="CHEBI:83062"/>
        <dbReference type="ChEBI" id="CHEBI:138284"/>
        <dbReference type="ChEBI" id="CHEBI:173118"/>
        <dbReference type="EC" id="6.5.1.8"/>
    </reaction>
</comment>
<evidence type="ECO:0000256" key="1">
    <source>
        <dbReference type="ARBA" id="ARBA00001936"/>
    </source>
</evidence>
<dbReference type="OrthoDB" id="5540at10239"/>
<dbReference type="RefSeq" id="YP_006988450.1">
    <property type="nucleotide sequence ID" value="NC_019406.1"/>
</dbReference>
<name>K4JSJ8_9CAUD</name>
<dbReference type="SUPFAM" id="SSF103365">
    <property type="entry name" value="Hypothetical protein PH1602"/>
    <property type="match status" value="1"/>
</dbReference>
<dbReference type="GO" id="GO:0005525">
    <property type="term" value="F:GTP binding"/>
    <property type="evidence" value="ECO:0007669"/>
    <property type="project" value="UniProtKB-KW"/>
</dbReference>
<dbReference type="GO" id="GO:0003909">
    <property type="term" value="F:DNA ligase activity"/>
    <property type="evidence" value="ECO:0007669"/>
    <property type="project" value="TreeGrafter"/>
</dbReference>
<gene>
    <name evidence="9" type="ORF">CcrColossus_gp216</name>
</gene>
<protein>
    <recommendedName>
        <fullName evidence="2">3'-phosphate/5'-hydroxy nucleic acid ligase</fullName>
        <ecNumber evidence="2">6.5.1.8</ecNumber>
    </recommendedName>
</protein>
<reference evidence="9 10" key="1">
    <citation type="journal article" date="2012" name="BMC Genomics">
        <title>The Caulobacter crescentus phage phiCbK: genomics of a canonical phage.</title>
        <authorList>
            <person name="Gill J.J."/>
            <person name="Berry J.D."/>
            <person name="Russell W.K."/>
            <person name="Lessor L."/>
            <person name="Escobar Garcia D.A."/>
            <person name="Hernandez D."/>
            <person name="Kane A."/>
            <person name="Keene J."/>
            <person name="Maddox M."/>
            <person name="Martin R."/>
            <person name="Mohan S."/>
            <person name="Thorn A.M."/>
            <person name="Russell D.H."/>
            <person name="Young R."/>
        </authorList>
    </citation>
    <scope>NUCLEOTIDE SEQUENCE [LARGE SCALE GENOMIC DNA]</scope>
</reference>
<dbReference type="InterPro" id="IPR001233">
    <property type="entry name" value="RtcB"/>
</dbReference>
<dbReference type="PANTHER" id="PTHR43749:SF2">
    <property type="entry name" value="RNA-SPLICING LIGASE RTCB"/>
    <property type="match status" value="1"/>
</dbReference>
<dbReference type="GO" id="GO:0006396">
    <property type="term" value="P:RNA processing"/>
    <property type="evidence" value="ECO:0007669"/>
    <property type="project" value="InterPro"/>
</dbReference>
<dbReference type="GO" id="GO:0170057">
    <property type="term" value="F:RNA ligase (GTP) activity"/>
    <property type="evidence" value="ECO:0007669"/>
    <property type="project" value="UniProtKB-EC"/>
</dbReference>
<evidence type="ECO:0000256" key="3">
    <source>
        <dbReference type="ARBA" id="ARBA00022598"/>
    </source>
</evidence>
<dbReference type="InterPro" id="IPR036025">
    <property type="entry name" value="RtcB-like_sf"/>
</dbReference>
<dbReference type="EC" id="6.5.1.8" evidence="2"/>
<keyword evidence="5" id="KW-0547">Nucleotide-binding</keyword>
<dbReference type="PANTHER" id="PTHR43749">
    <property type="entry name" value="RNA-SPLICING LIGASE RTCB"/>
    <property type="match status" value="1"/>
</dbReference>
<evidence type="ECO:0000256" key="8">
    <source>
        <dbReference type="ARBA" id="ARBA00047746"/>
    </source>
</evidence>
<keyword evidence="10" id="KW-1185">Reference proteome</keyword>
<organism evidence="9 10">
    <name type="scientific">Caulobacter phage CcrColossus</name>
    <dbReference type="NCBI Taxonomy" id="1211640"/>
    <lineage>
        <taxon>Viruses</taxon>
        <taxon>Duplodnaviria</taxon>
        <taxon>Heunggongvirae</taxon>
        <taxon>Uroviricota</taxon>
        <taxon>Caudoviricetes</taxon>
        <taxon>Jeanschmidtviridae</taxon>
        <taxon>Colossusvirus</taxon>
        <taxon>Colossusvirus colossus</taxon>
    </lineage>
</organism>
<dbReference type="EMBL" id="JX100810">
    <property type="protein sequence ID" value="AFU88086.1"/>
    <property type="molecule type" value="Genomic_DNA"/>
</dbReference>